<evidence type="ECO:0000313" key="2">
    <source>
        <dbReference type="Proteomes" id="UP001061302"/>
    </source>
</evidence>
<dbReference type="EMBL" id="CP106753">
    <property type="protein sequence ID" value="UXY14772.1"/>
    <property type="molecule type" value="Genomic_DNA"/>
</dbReference>
<evidence type="ECO:0000313" key="1">
    <source>
        <dbReference type="EMBL" id="UXY14772.1"/>
    </source>
</evidence>
<sequence length="193" mass="20495">MTQHTEAEVRELLVDLEWSVGEYDRSGDSKSWCPDCGGCQTDYCDGEAGHKAGCRLSAMLAAAAQPSGNAAVVDVEPGSREGAMVVIQRDENGAPTVWCDPEIVDLVTALNQGSVTTTASCSGHGERFGTIMLADGRELIVSPDYYTTRLAERLLPSPKRLREIVTEMVAYHEQDAAMAAEAGAAADAARGDT</sequence>
<name>A0ABY6DKB3_9NEIS</name>
<keyword evidence="2" id="KW-1185">Reference proteome</keyword>
<organism evidence="1 2">
    <name type="scientific">Chitiniphilus purpureus</name>
    <dbReference type="NCBI Taxonomy" id="2981137"/>
    <lineage>
        <taxon>Bacteria</taxon>
        <taxon>Pseudomonadati</taxon>
        <taxon>Pseudomonadota</taxon>
        <taxon>Betaproteobacteria</taxon>
        <taxon>Neisseriales</taxon>
        <taxon>Chitinibacteraceae</taxon>
        <taxon>Chitiniphilus</taxon>
    </lineage>
</organism>
<dbReference type="Proteomes" id="UP001061302">
    <property type="component" value="Chromosome"/>
</dbReference>
<dbReference type="RefSeq" id="WP_263124079.1">
    <property type="nucleotide sequence ID" value="NZ_CP106753.1"/>
</dbReference>
<proteinExistence type="predicted"/>
<protein>
    <submittedName>
        <fullName evidence="1">Uncharacterized protein</fullName>
    </submittedName>
</protein>
<gene>
    <name evidence="1" type="ORF">N8I74_15825</name>
</gene>
<accession>A0ABY6DKB3</accession>
<reference evidence="1" key="1">
    <citation type="submission" date="2022-10" db="EMBL/GenBank/DDBJ databases">
        <title>Chitiniphilus purpureus sp. nov., a novel chitin-degrading bacterium isolated from crawfish pond sediment.</title>
        <authorList>
            <person name="Li K."/>
        </authorList>
    </citation>
    <scope>NUCLEOTIDE SEQUENCE</scope>
    <source>
        <strain evidence="1">CD1</strain>
    </source>
</reference>